<dbReference type="InterPro" id="IPR035437">
    <property type="entry name" value="SNase_OB-fold_sf"/>
</dbReference>
<proteinExistence type="predicted"/>
<dbReference type="Gene3D" id="2.40.50.90">
    <property type="match status" value="1"/>
</dbReference>
<dbReference type="EMBL" id="KQ978037">
    <property type="protein sequence ID" value="KYM97825.1"/>
    <property type="molecule type" value="Genomic_DNA"/>
</dbReference>
<protein>
    <submittedName>
        <fullName evidence="2">Tudor domain-containing protein 6</fullName>
    </submittedName>
</protein>
<dbReference type="Pfam" id="PF00567">
    <property type="entry name" value="TUDOR"/>
    <property type="match status" value="1"/>
</dbReference>
<evidence type="ECO:0000313" key="2">
    <source>
        <dbReference type="EMBL" id="KYM97825.1"/>
    </source>
</evidence>
<gene>
    <name evidence="2" type="ORF">ALC62_11479</name>
</gene>
<evidence type="ECO:0000259" key="1">
    <source>
        <dbReference type="Pfam" id="PF00567"/>
    </source>
</evidence>
<dbReference type="InterPro" id="IPR002999">
    <property type="entry name" value="Tudor"/>
</dbReference>
<accession>A0A151ICM2</accession>
<dbReference type="PANTHER" id="PTHR22948:SF29">
    <property type="entry name" value="FI02030P-RELATED"/>
    <property type="match status" value="1"/>
</dbReference>
<dbReference type="AlphaFoldDB" id="A0A151ICM2"/>
<evidence type="ECO:0000313" key="3">
    <source>
        <dbReference type="Proteomes" id="UP000078542"/>
    </source>
</evidence>
<dbReference type="Gene3D" id="2.30.30.140">
    <property type="match status" value="1"/>
</dbReference>
<dbReference type="PANTHER" id="PTHR22948">
    <property type="entry name" value="TUDOR DOMAIN CONTAINING PROTEIN"/>
    <property type="match status" value="1"/>
</dbReference>
<name>A0A151ICM2_9HYME</name>
<dbReference type="Proteomes" id="UP000078542">
    <property type="component" value="Unassembled WGS sequence"/>
</dbReference>
<dbReference type="STRING" id="456900.A0A151ICM2"/>
<reference evidence="2 3" key="1">
    <citation type="submission" date="2016-03" db="EMBL/GenBank/DDBJ databases">
        <title>Cyphomyrmex costatus WGS genome.</title>
        <authorList>
            <person name="Nygaard S."/>
            <person name="Hu H."/>
            <person name="Boomsma J."/>
            <person name="Zhang G."/>
        </authorList>
    </citation>
    <scope>NUCLEOTIDE SEQUENCE [LARGE SCALE GENOMIC DNA]</scope>
    <source>
        <strain evidence="2">MS0001</strain>
        <tissue evidence="2">Whole body</tissue>
    </source>
</reference>
<keyword evidence="3" id="KW-1185">Reference proteome</keyword>
<dbReference type="SUPFAM" id="SSF63748">
    <property type="entry name" value="Tudor/PWWP/MBT"/>
    <property type="match status" value="1"/>
</dbReference>
<sequence>MTKEISHINTRMLTRSPLKAKIVKVDSPTLFWAQLQNSHDDFQELIEDLTRRMTRLHRQLPLLPDHEIVAVKEGRRWQRGILTQIRKDGTAEVDLRDWGRTIDRPCYEIYILEDRFREIEWQAIPCALAYIKPDPAKTTWPRQARDLTKFLIERREGWISILGHVDELGALVKLELMNESGREIINIKDILVDSGYAQLTNCLASVTVHEMTAFRYLCCALNQREEESSVSAPAEDQWDAYRYLMKLRCVTTMEERVHQHTSTSSKICKDCYKALTDAEKYICTPVFAHMLILEDSVRNQTNCVICRKIIIRIQPAEECPSCIEAFVECNKSHLETGWGVPAVSTWI</sequence>
<organism evidence="2 3">
    <name type="scientific">Cyphomyrmex costatus</name>
    <dbReference type="NCBI Taxonomy" id="456900"/>
    <lineage>
        <taxon>Eukaryota</taxon>
        <taxon>Metazoa</taxon>
        <taxon>Ecdysozoa</taxon>
        <taxon>Arthropoda</taxon>
        <taxon>Hexapoda</taxon>
        <taxon>Insecta</taxon>
        <taxon>Pterygota</taxon>
        <taxon>Neoptera</taxon>
        <taxon>Endopterygota</taxon>
        <taxon>Hymenoptera</taxon>
        <taxon>Apocrita</taxon>
        <taxon>Aculeata</taxon>
        <taxon>Formicoidea</taxon>
        <taxon>Formicidae</taxon>
        <taxon>Myrmicinae</taxon>
        <taxon>Cyphomyrmex</taxon>
    </lineage>
</organism>
<dbReference type="InterPro" id="IPR050621">
    <property type="entry name" value="Tudor_domain_containing"/>
</dbReference>
<dbReference type="GO" id="GO:0005737">
    <property type="term" value="C:cytoplasm"/>
    <property type="evidence" value="ECO:0007669"/>
    <property type="project" value="UniProtKB-ARBA"/>
</dbReference>
<feature type="domain" description="Tudor" evidence="1">
    <location>
        <begin position="19"/>
        <end position="129"/>
    </location>
</feature>